<evidence type="ECO:0000313" key="2">
    <source>
        <dbReference type="EMBL" id="GLK00455.1"/>
    </source>
</evidence>
<dbReference type="Proteomes" id="UP001142325">
    <property type="component" value="Unassembled WGS sequence"/>
</dbReference>
<organism evidence="2 3">
    <name type="scientific">Microbacterium keratanolyticum</name>
    <dbReference type="NCBI Taxonomy" id="67574"/>
    <lineage>
        <taxon>Bacteria</taxon>
        <taxon>Bacillati</taxon>
        <taxon>Actinomycetota</taxon>
        <taxon>Actinomycetes</taxon>
        <taxon>Micrococcales</taxon>
        <taxon>Microbacteriaceae</taxon>
        <taxon>Microbacterium</taxon>
    </lineage>
</organism>
<sequence>MSNPMVPPMPLPDGDDGIDATVTDEQGNERIDPDVNDDLIDSAEADRAAGGADEGELRV</sequence>
<protein>
    <submittedName>
        <fullName evidence="2">Uncharacterized protein</fullName>
    </submittedName>
</protein>
<feature type="compositionally biased region" description="Pro residues" evidence="1">
    <location>
        <begin position="1"/>
        <end position="11"/>
    </location>
</feature>
<dbReference type="RefSeq" id="WP_204938176.1">
    <property type="nucleotide sequence ID" value="NZ_BAAAUM010000001.1"/>
</dbReference>
<feature type="region of interest" description="Disordered" evidence="1">
    <location>
        <begin position="1"/>
        <end position="59"/>
    </location>
</feature>
<reference evidence="2" key="2">
    <citation type="submission" date="2023-01" db="EMBL/GenBank/DDBJ databases">
        <authorList>
            <person name="Sun Q."/>
            <person name="Evtushenko L."/>
        </authorList>
    </citation>
    <scope>NUCLEOTIDE SEQUENCE</scope>
    <source>
        <strain evidence="2">VKM Ac-1958</strain>
    </source>
</reference>
<proteinExistence type="predicted"/>
<comment type="caution">
    <text evidence="2">The sequence shown here is derived from an EMBL/GenBank/DDBJ whole genome shotgun (WGS) entry which is preliminary data.</text>
</comment>
<accession>A0A9W6M6Z4</accession>
<feature type="compositionally biased region" description="Acidic residues" evidence="1">
    <location>
        <begin position="34"/>
        <end position="43"/>
    </location>
</feature>
<keyword evidence="3" id="KW-1185">Reference proteome</keyword>
<dbReference type="EMBL" id="BSET01000001">
    <property type="protein sequence ID" value="GLK00455.1"/>
    <property type="molecule type" value="Genomic_DNA"/>
</dbReference>
<name>A0A9W6M6Z4_9MICO</name>
<reference evidence="2" key="1">
    <citation type="journal article" date="2014" name="Int. J. Syst. Evol. Microbiol.">
        <title>Complete genome sequence of Corynebacterium casei LMG S-19264T (=DSM 44701T), isolated from a smear-ripened cheese.</title>
        <authorList>
            <consortium name="US DOE Joint Genome Institute (JGI-PGF)"/>
            <person name="Walter F."/>
            <person name="Albersmeier A."/>
            <person name="Kalinowski J."/>
            <person name="Ruckert C."/>
        </authorList>
    </citation>
    <scope>NUCLEOTIDE SEQUENCE</scope>
    <source>
        <strain evidence="2">VKM Ac-1958</strain>
    </source>
</reference>
<gene>
    <name evidence="2" type="ORF">GCM10017596_01700</name>
</gene>
<dbReference type="AlphaFoldDB" id="A0A9W6M6Z4"/>
<evidence type="ECO:0000313" key="3">
    <source>
        <dbReference type="Proteomes" id="UP001142325"/>
    </source>
</evidence>
<evidence type="ECO:0000256" key="1">
    <source>
        <dbReference type="SAM" id="MobiDB-lite"/>
    </source>
</evidence>